<evidence type="ECO:0000256" key="1">
    <source>
        <dbReference type="ARBA" id="ARBA00004370"/>
    </source>
</evidence>
<feature type="transmembrane region" description="Helical" evidence="5">
    <location>
        <begin position="64"/>
        <end position="84"/>
    </location>
</feature>
<evidence type="ECO:0000256" key="4">
    <source>
        <dbReference type="ARBA" id="ARBA00023136"/>
    </source>
</evidence>
<dbReference type="Pfam" id="PF01124">
    <property type="entry name" value="MAPEG"/>
    <property type="match status" value="1"/>
</dbReference>
<dbReference type="AlphaFoldDB" id="A0A7S2AKG8"/>
<evidence type="ECO:0000256" key="2">
    <source>
        <dbReference type="ARBA" id="ARBA00022692"/>
    </source>
</evidence>
<sequence length="215" mass="23228">MVSVMVLLPLSGCVSMFALMGLCFAVAIKDQHVNSFANLPAGAHKLAFPLVAQDTTMPDMGARAAPVIIVTGAFISLLYVFYYAQSLTVNLTFARLRKQNLQSKDKQRVKLDDVKYGTAGGRNVLAANRTVGNTLEQAIPFLASMWMHAVFLNVRRATFIGWIYIATRLIYPLVFVLNVKTGGAAIFASTLPGYACVLALLAPVLLDAADVSIDL</sequence>
<dbReference type="SUPFAM" id="SSF161084">
    <property type="entry name" value="MAPEG domain-like"/>
    <property type="match status" value="1"/>
</dbReference>
<dbReference type="Gene3D" id="1.20.120.550">
    <property type="entry name" value="Membrane associated eicosanoid/glutathione metabolism-like domain"/>
    <property type="match status" value="1"/>
</dbReference>
<feature type="transmembrane region" description="Helical" evidence="5">
    <location>
        <begin position="184"/>
        <end position="206"/>
    </location>
</feature>
<name>A0A7S2AKG8_9CHLO</name>
<evidence type="ECO:0000256" key="5">
    <source>
        <dbReference type="SAM" id="Phobius"/>
    </source>
</evidence>
<accession>A0A7S2AKG8</accession>
<dbReference type="GO" id="GO:0016020">
    <property type="term" value="C:membrane"/>
    <property type="evidence" value="ECO:0007669"/>
    <property type="project" value="UniProtKB-SubCell"/>
</dbReference>
<keyword evidence="3 5" id="KW-1133">Transmembrane helix</keyword>
<reference evidence="6" key="1">
    <citation type="submission" date="2021-01" db="EMBL/GenBank/DDBJ databases">
        <authorList>
            <person name="Corre E."/>
            <person name="Pelletier E."/>
            <person name="Niang G."/>
            <person name="Scheremetjew M."/>
            <person name="Finn R."/>
            <person name="Kale V."/>
            <person name="Holt S."/>
            <person name="Cochrane G."/>
            <person name="Meng A."/>
            <person name="Brown T."/>
            <person name="Cohen L."/>
        </authorList>
    </citation>
    <scope>NUCLEOTIDE SEQUENCE</scope>
    <source>
        <strain evidence="6">RCC733</strain>
    </source>
</reference>
<comment type="subcellular location">
    <subcellularLocation>
        <location evidence="1">Membrane</location>
    </subcellularLocation>
</comment>
<evidence type="ECO:0000256" key="3">
    <source>
        <dbReference type="ARBA" id="ARBA00022989"/>
    </source>
</evidence>
<protein>
    <submittedName>
        <fullName evidence="6">Uncharacterized protein</fullName>
    </submittedName>
</protein>
<evidence type="ECO:0000313" key="6">
    <source>
        <dbReference type="EMBL" id="CAD9370526.1"/>
    </source>
</evidence>
<dbReference type="InterPro" id="IPR023352">
    <property type="entry name" value="MAPEG-like_dom_sf"/>
</dbReference>
<gene>
    <name evidence="6" type="ORF">PPRO1471_LOCUS1767</name>
</gene>
<dbReference type="EMBL" id="HBGR01002637">
    <property type="protein sequence ID" value="CAD9370526.1"/>
    <property type="molecule type" value="Transcribed_RNA"/>
</dbReference>
<feature type="transmembrane region" description="Helical" evidence="5">
    <location>
        <begin position="6"/>
        <end position="28"/>
    </location>
</feature>
<feature type="transmembrane region" description="Helical" evidence="5">
    <location>
        <begin position="159"/>
        <end position="177"/>
    </location>
</feature>
<keyword evidence="2 5" id="KW-0812">Transmembrane</keyword>
<keyword evidence="4 5" id="KW-0472">Membrane</keyword>
<organism evidence="6">
    <name type="scientific">Pycnococcus provasolii</name>
    <dbReference type="NCBI Taxonomy" id="41880"/>
    <lineage>
        <taxon>Eukaryota</taxon>
        <taxon>Viridiplantae</taxon>
        <taxon>Chlorophyta</taxon>
        <taxon>Pseudoscourfieldiophyceae</taxon>
        <taxon>Pseudoscourfieldiales</taxon>
        <taxon>Pycnococcaceae</taxon>
        <taxon>Pycnococcus</taxon>
    </lineage>
</organism>
<proteinExistence type="predicted"/>
<dbReference type="InterPro" id="IPR001129">
    <property type="entry name" value="Membr-assoc_MAPEG"/>
</dbReference>